<protein>
    <submittedName>
        <fullName evidence="3">Helix-turn-helix protein</fullName>
    </submittedName>
</protein>
<dbReference type="PANTHER" id="PTHR46558:SF13">
    <property type="entry name" value="HTH-TYPE TRANSCRIPTIONAL REGULATOR IMMR"/>
    <property type="match status" value="1"/>
</dbReference>
<feature type="domain" description="HTH cro/C1-type" evidence="2">
    <location>
        <begin position="10"/>
        <end position="64"/>
    </location>
</feature>
<dbReference type="CDD" id="cd00093">
    <property type="entry name" value="HTH_XRE"/>
    <property type="match status" value="2"/>
</dbReference>
<keyword evidence="4" id="KW-1185">Reference proteome</keyword>
<evidence type="ECO:0000313" key="4">
    <source>
        <dbReference type="Proteomes" id="UP000190080"/>
    </source>
</evidence>
<dbReference type="RefSeq" id="WP_079422598.1">
    <property type="nucleotide sequence ID" value="NZ_MZGV01000009.1"/>
</dbReference>
<gene>
    <name evidence="3" type="ORF">CLORY_11740</name>
</gene>
<dbReference type="InterPro" id="IPR001387">
    <property type="entry name" value="Cro/C1-type_HTH"/>
</dbReference>
<dbReference type="SMART" id="SM00530">
    <property type="entry name" value="HTH_XRE"/>
    <property type="match status" value="1"/>
</dbReference>
<comment type="caution">
    <text evidence="3">The sequence shown here is derived from an EMBL/GenBank/DDBJ whole genome shotgun (WGS) entry which is preliminary data.</text>
</comment>
<dbReference type="OrthoDB" id="1907542at2"/>
<dbReference type="Proteomes" id="UP000190080">
    <property type="component" value="Unassembled WGS sequence"/>
</dbReference>
<proteinExistence type="predicted"/>
<sequence length="116" mass="14019">MPESTIAEKLIKLRYMHNLEREEFAEQLNFHWDTVEGWELHNIMPKPQNIKKLCEFYNVSLEFFHIYYKIYFDNPEEKIKAWKEKNNYTYEDLMDMLGVSHSAVARLMNGKIKIGL</sequence>
<reference evidence="3 4" key="1">
    <citation type="submission" date="2017-03" db="EMBL/GenBank/DDBJ databases">
        <title>Genome sequence of Clostridium oryzae DSM 28571.</title>
        <authorList>
            <person name="Poehlein A."/>
            <person name="Daniel R."/>
        </authorList>
    </citation>
    <scope>NUCLEOTIDE SEQUENCE [LARGE SCALE GENOMIC DNA]</scope>
    <source>
        <strain evidence="3 4">DSM 28571</strain>
    </source>
</reference>
<dbReference type="PANTHER" id="PTHR46558">
    <property type="entry name" value="TRACRIPTIONAL REGULATORY PROTEIN-RELATED-RELATED"/>
    <property type="match status" value="1"/>
</dbReference>
<dbReference type="InterPro" id="IPR010982">
    <property type="entry name" value="Lambda_DNA-bd_dom_sf"/>
</dbReference>
<dbReference type="PROSITE" id="PS50943">
    <property type="entry name" value="HTH_CROC1"/>
    <property type="match status" value="1"/>
</dbReference>
<dbReference type="EMBL" id="MZGV01000009">
    <property type="protein sequence ID" value="OPJ63392.1"/>
    <property type="molecule type" value="Genomic_DNA"/>
</dbReference>
<evidence type="ECO:0000259" key="2">
    <source>
        <dbReference type="PROSITE" id="PS50943"/>
    </source>
</evidence>
<keyword evidence="1" id="KW-0238">DNA-binding</keyword>
<accession>A0A1V4ITQ0</accession>
<evidence type="ECO:0000313" key="3">
    <source>
        <dbReference type="EMBL" id="OPJ63392.1"/>
    </source>
</evidence>
<dbReference type="GO" id="GO:0003677">
    <property type="term" value="F:DNA binding"/>
    <property type="evidence" value="ECO:0007669"/>
    <property type="project" value="UniProtKB-KW"/>
</dbReference>
<name>A0A1V4ITQ0_9CLOT</name>
<evidence type="ECO:0000256" key="1">
    <source>
        <dbReference type="ARBA" id="ARBA00023125"/>
    </source>
</evidence>
<organism evidence="3 4">
    <name type="scientific">Clostridium oryzae</name>
    <dbReference type="NCBI Taxonomy" id="1450648"/>
    <lineage>
        <taxon>Bacteria</taxon>
        <taxon>Bacillati</taxon>
        <taxon>Bacillota</taxon>
        <taxon>Clostridia</taxon>
        <taxon>Eubacteriales</taxon>
        <taxon>Clostridiaceae</taxon>
        <taxon>Clostridium</taxon>
    </lineage>
</organism>
<dbReference type="AlphaFoldDB" id="A0A1V4ITQ0"/>
<dbReference type="Gene3D" id="1.10.260.40">
    <property type="entry name" value="lambda repressor-like DNA-binding domains"/>
    <property type="match status" value="1"/>
</dbReference>
<dbReference type="Pfam" id="PF01381">
    <property type="entry name" value="HTH_3"/>
    <property type="match status" value="1"/>
</dbReference>
<dbReference type="SUPFAM" id="SSF47413">
    <property type="entry name" value="lambda repressor-like DNA-binding domains"/>
    <property type="match status" value="2"/>
</dbReference>